<sequence length="54" mass="5773">MEGEPLAGRQCESKPASPAWKLVSNHWPGVFPVFKGSPVASDIDPRLPEGKALS</sequence>
<proteinExistence type="predicted"/>
<organism evidence="1 2">
    <name type="scientific">Megalodesulfovibrio gigas (strain ATCC 19364 / DSM 1382 / NCIMB 9332 / VKM B-1759)</name>
    <name type="common">Desulfovibrio gigas</name>
    <dbReference type="NCBI Taxonomy" id="1121448"/>
    <lineage>
        <taxon>Bacteria</taxon>
        <taxon>Pseudomonadati</taxon>
        <taxon>Thermodesulfobacteriota</taxon>
        <taxon>Desulfovibrionia</taxon>
        <taxon>Desulfovibrionales</taxon>
        <taxon>Desulfovibrionaceae</taxon>
        <taxon>Megalodesulfovibrio</taxon>
    </lineage>
</organism>
<dbReference type="PATRIC" id="fig|1121448.10.peg.1642"/>
<dbReference type="AlphaFoldDB" id="T2GBC7"/>
<evidence type="ECO:0000313" key="1">
    <source>
        <dbReference type="EMBL" id="AGW13479.1"/>
    </source>
</evidence>
<evidence type="ECO:0000313" key="2">
    <source>
        <dbReference type="Proteomes" id="UP000016587"/>
    </source>
</evidence>
<dbReference type="HOGENOM" id="CLU_3042698_0_0_7"/>
<dbReference type="EMBL" id="CP006585">
    <property type="protein sequence ID" value="AGW13479.1"/>
    <property type="molecule type" value="Genomic_DNA"/>
</dbReference>
<dbReference type="STRING" id="1121448.DGI_1656"/>
<protein>
    <submittedName>
        <fullName evidence="1">Uncharacterized protein</fullName>
    </submittedName>
</protein>
<keyword evidence="2" id="KW-1185">Reference proteome</keyword>
<reference evidence="2" key="2">
    <citation type="submission" date="2013-07" db="EMBL/GenBank/DDBJ databases">
        <authorList>
            <person name="Morais-Silva F.O."/>
            <person name="Rezende A.M."/>
            <person name="Pimentel C."/>
            <person name="Resende D.M."/>
            <person name="Santos C.I."/>
            <person name="Clemente C."/>
            <person name="de Oliveira L.M."/>
            <person name="da Silva S.M."/>
            <person name="Costa D.A."/>
            <person name="Varela-Raposo A."/>
            <person name="Horacio E.C.A."/>
            <person name="Matos M."/>
            <person name="Flores O."/>
            <person name="Ruiz J.C."/>
            <person name="Rodrigues-Pousada C."/>
        </authorList>
    </citation>
    <scope>NUCLEOTIDE SEQUENCE [LARGE SCALE GENOMIC DNA]</scope>
    <source>
        <strain evidence="2">ATCC 19364 / DSM 1382 / NCIMB 9332 / VKM B-1759</strain>
    </source>
</reference>
<dbReference type="Proteomes" id="UP000016587">
    <property type="component" value="Chromosome"/>
</dbReference>
<name>T2GBC7_MEGG1</name>
<gene>
    <name evidence="1" type="ORF">DGI_1656</name>
</gene>
<accession>T2GBC7</accession>
<reference evidence="1 2" key="1">
    <citation type="journal article" date="2013" name="J. Bacteriol.">
        <title>Roles of HynAB and Ech, the only two hydrogenases found in the model sulfate reducer Desulfovibrio gigas.</title>
        <authorList>
            <person name="Morais-Silva F.O."/>
            <person name="Santos C.I."/>
            <person name="Rodrigues R."/>
            <person name="Pereira I.A."/>
            <person name="Rodrigues-Pousada C."/>
        </authorList>
    </citation>
    <scope>NUCLEOTIDE SEQUENCE [LARGE SCALE GENOMIC DNA]</scope>
    <source>
        <strain evidence="2">ATCC 19364 / DSM 1382 / NCIMB 9332 / VKM B-1759</strain>
    </source>
</reference>
<dbReference type="KEGG" id="dgg:DGI_1656"/>